<dbReference type="EMBL" id="CP066167">
    <property type="protein sequence ID" value="QQD18309.1"/>
    <property type="molecule type" value="Genomic_DNA"/>
</dbReference>
<comment type="function">
    <text evidence="1">Specifically methylates the cytosine at position 967 (m5C967) of 16S rRNA.</text>
</comment>
<feature type="binding site" evidence="14">
    <location>
        <position position="299"/>
    </location>
    <ligand>
        <name>S-adenosyl-L-methionine</name>
        <dbReference type="ChEBI" id="CHEBI:59789"/>
    </ligand>
</feature>
<dbReference type="CDD" id="cd02440">
    <property type="entry name" value="AdoMet_MTases"/>
    <property type="match status" value="1"/>
</dbReference>
<dbReference type="GO" id="GO:0006355">
    <property type="term" value="P:regulation of DNA-templated transcription"/>
    <property type="evidence" value="ECO:0007669"/>
    <property type="project" value="InterPro"/>
</dbReference>
<dbReference type="InterPro" id="IPR018314">
    <property type="entry name" value="RsmB/NOL1/NOP2-like_CS"/>
</dbReference>
<dbReference type="PANTHER" id="PTHR22807">
    <property type="entry name" value="NOP2 YEAST -RELATED NOL1/NOP2/FMU SUN DOMAIN-CONTAINING"/>
    <property type="match status" value="1"/>
</dbReference>
<dbReference type="InterPro" id="IPR029063">
    <property type="entry name" value="SAM-dependent_MTases_sf"/>
</dbReference>
<dbReference type="AlphaFoldDB" id="A0A7T4R0R2"/>
<proteinExistence type="inferred from homology"/>
<reference evidence="16 17" key="1">
    <citation type="submission" date="2020-12" db="EMBL/GenBank/DDBJ databases">
        <authorList>
            <person name="Shan Y."/>
        </authorList>
    </citation>
    <scope>NUCLEOTIDE SEQUENCE [LARGE SCALE GENOMIC DNA]</scope>
    <source>
        <strain evidence="17">csc3.9</strain>
    </source>
</reference>
<dbReference type="InterPro" id="IPR035926">
    <property type="entry name" value="NusB-like_sf"/>
</dbReference>
<evidence type="ECO:0000313" key="17">
    <source>
        <dbReference type="Proteomes" id="UP000596063"/>
    </source>
</evidence>
<dbReference type="GO" id="GO:0070475">
    <property type="term" value="P:rRNA base methylation"/>
    <property type="evidence" value="ECO:0007669"/>
    <property type="project" value="TreeGrafter"/>
</dbReference>
<dbReference type="Pfam" id="PF22458">
    <property type="entry name" value="RsmF-B_ferredox"/>
    <property type="match status" value="1"/>
</dbReference>
<evidence type="ECO:0000256" key="1">
    <source>
        <dbReference type="ARBA" id="ARBA00002724"/>
    </source>
</evidence>
<sequence length="429" mass="46949">MSCPRLAAAQCLTAVAGGQSLNRQLPVNEQSLPNQQRPLYRELCYGVLRHYWTLKAALKPCFAKPLKRKDLDIEMLVLVGAYQLRYTAVAPHAAINSCVEACRTVKKKWAAGMVNAILRRCQRDGDELFANLPPAAAVSHPQWLYQAIKKAWPQQAEAILAANNSHPPMCLRVNARQGDRDSYLHALKDSDIEASPCDFAPQGVRLHAPQPVSRLPGFAEGLASVQDEAAQLCTTLLDLKAGQRVLDACAAPGGKTGAILETEANLREVVALDVEDGRLDRVRDNLQRLGLSATLLCADAADTDNWWDGKPFDRILLDAPCSATGVIRRNPDIKLHRRADDIPALVALQRRILDALWQCLSPGGTLLYATCSVLPDENEQQVADFLARHSDAAEAPIEAAWGQARPAGRQLFPAVDGPDGFFYAVLHKR</sequence>
<dbReference type="PROSITE" id="PS01153">
    <property type="entry name" value="NOL1_NOP2_SUN"/>
    <property type="match status" value="1"/>
</dbReference>
<comment type="catalytic activity">
    <reaction evidence="13">
        <text>cytidine(967) in 16S rRNA + S-adenosyl-L-methionine = 5-methylcytidine(967) in 16S rRNA + S-adenosyl-L-homocysteine + H(+)</text>
        <dbReference type="Rhea" id="RHEA:42748"/>
        <dbReference type="Rhea" id="RHEA-COMP:10219"/>
        <dbReference type="Rhea" id="RHEA-COMP:10220"/>
        <dbReference type="ChEBI" id="CHEBI:15378"/>
        <dbReference type="ChEBI" id="CHEBI:57856"/>
        <dbReference type="ChEBI" id="CHEBI:59789"/>
        <dbReference type="ChEBI" id="CHEBI:74483"/>
        <dbReference type="ChEBI" id="CHEBI:82748"/>
        <dbReference type="EC" id="2.1.1.176"/>
    </reaction>
</comment>
<dbReference type="NCBIfam" id="NF008149">
    <property type="entry name" value="PRK10901.1"/>
    <property type="match status" value="1"/>
</dbReference>
<dbReference type="SUPFAM" id="SSF48013">
    <property type="entry name" value="NusB-like"/>
    <property type="match status" value="1"/>
</dbReference>
<evidence type="ECO:0000256" key="9">
    <source>
        <dbReference type="ARBA" id="ARBA00022691"/>
    </source>
</evidence>
<dbReference type="InterPro" id="IPR006027">
    <property type="entry name" value="NusB_RsmB_TIM44"/>
</dbReference>
<dbReference type="GO" id="GO:0009383">
    <property type="term" value="F:rRNA (cytosine-C5-)-methyltransferase activity"/>
    <property type="evidence" value="ECO:0007669"/>
    <property type="project" value="TreeGrafter"/>
</dbReference>
<evidence type="ECO:0000256" key="12">
    <source>
        <dbReference type="ARBA" id="ARBA00031088"/>
    </source>
</evidence>
<dbReference type="Gene3D" id="1.10.287.730">
    <property type="entry name" value="Helix hairpin bin"/>
    <property type="match status" value="1"/>
</dbReference>
<evidence type="ECO:0000256" key="7">
    <source>
        <dbReference type="ARBA" id="ARBA00022603"/>
    </source>
</evidence>
<keyword evidence="8 14" id="KW-0808">Transferase</keyword>
<dbReference type="Proteomes" id="UP000596063">
    <property type="component" value="Chromosome"/>
</dbReference>
<evidence type="ECO:0000256" key="3">
    <source>
        <dbReference type="ARBA" id="ARBA00007494"/>
    </source>
</evidence>
<feature type="binding site" evidence="14">
    <location>
        <position position="273"/>
    </location>
    <ligand>
        <name>S-adenosyl-L-methionine</name>
        <dbReference type="ChEBI" id="CHEBI:59789"/>
    </ligand>
</feature>
<evidence type="ECO:0000256" key="13">
    <source>
        <dbReference type="ARBA" id="ARBA00047283"/>
    </source>
</evidence>
<dbReference type="Pfam" id="PF01029">
    <property type="entry name" value="NusB"/>
    <property type="match status" value="1"/>
</dbReference>
<evidence type="ECO:0000256" key="4">
    <source>
        <dbReference type="ARBA" id="ARBA00012140"/>
    </source>
</evidence>
<dbReference type="PANTHER" id="PTHR22807:SF61">
    <property type="entry name" value="NOL1_NOP2_SUN FAMILY PROTEIN _ ANTITERMINATION NUSB DOMAIN-CONTAINING PROTEIN"/>
    <property type="match status" value="1"/>
</dbReference>
<gene>
    <name evidence="16" type="primary">rsmB</name>
    <name evidence="16" type="ORF">I6N98_00070</name>
</gene>
<dbReference type="SUPFAM" id="SSF53335">
    <property type="entry name" value="S-adenosyl-L-methionine-dependent methyltransferases"/>
    <property type="match status" value="1"/>
</dbReference>
<keyword evidence="10 14" id="KW-0694">RNA-binding</keyword>
<dbReference type="NCBIfam" id="TIGR00563">
    <property type="entry name" value="rsmB"/>
    <property type="match status" value="1"/>
</dbReference>
<dbReference type="EC" id="2.1.1.176" evidence="4"/>
<dbReference type="Pfam" id="PF01189">
    <property type="entry name" value="Methyltr_RsmB-F"/>
    <property type="match status" value="1"/>
</dbReference>
<dbReference type="PRINTS" id="PR02008">
    <property type="entry name" value="RCMTFAMILY"/>
</dbReference>
<dbReference type="RefSeq" id="WP_198569806.1">
    <property type="nucleotide sequence ID" value="NZ_CP066167.1"/>
</dbReference>
<dbReference type="Gene3D" id="3.30.70.1170">
    <property type="entry name" value="Sun protein, domain 3"/>
    <property type="match status" value="1"/>
</dbReference>
<keyword evidence="5" id="KW-0963">Cytoplasm</keyword>
<dbReference type="InterPro" id="IPR023267">
    <property type="entry name" value="RCMT"/>
</dbReference>
<evidence type="ECO:0000259" key="15">
    <source>
        <dbReference type="PROSITE" id="PS51686"/>
    </source>
</evidence>
<evidence type="ECO:0000256" key="6">
    <source>
        <dbReference type="ARBA" id="ARBA00022552"/>
    </source>
</evidence>
<evidence type="ECO:0000256" key="11">
    <source>
        <dbReference type="ARBA" id="ARBA00030399"/>
    </source>
</evidence>
<dbReference type="Gene3D" id="1.10.940.10">
    <property type="entry name" value="NusB-like"/>
    <property type="match status" value="1"/>
</dbReference>
<keyword evidence="9 14" id="KW-0949">S-adenosyl-L-methionine</keyword>
<organism evidence="16 17">
    <name type="scientific">Spongiibacter nanhainus</name>
    <dbReference type="NCBI Taxonomy" id="2794344"/>
    <lineage>
        <taxon>Bacteria</taxon>
        <taxon>Pseudomonadati</taxon>
        <taxon>Pseudomonadota</taxon>
        <taxon>Gammaproteobacteria</taxon>
        <taxon>Cellvibrionales</taxon>
        <taxon>Spongiibacteraceae</taxon>
        <taxon>Spongiibacter</taxon>
    </lineage>
</organism>
<protein>
    <recommendedName>
        <fullName evidence="4">16S rRNA (cytosine(967)-C(5))-methyltransferase</fullName>
        <ecNumber evidence="4">2.1.1.176</ecNumber>
    </recommendedName>
    <alternativeName>
        <fullName evidence="11">16S rRNA m5C967 methyltransferase</fullName>
    </alternativeName>
    <alternativeName>
        <fullName evidence="12">rRNA (cytosine-C(5)-)-methyltransferase RsmB</fullName>
    </alternativeName>
</protein>
<dbReference type="InterPro" id="IPR049560">
    <property type="entry name" value="MeTrfase_RsmB-F_NOP2_cat"/>
</dbReference>
<evidence type="ECO:0000256" key="8">
    <source>
        <dbReference type="ARBA" id="ARBA00022679"/>
    </source>
</evidence>
<dbReference type="FunFam" id="3.40.50.150:FF:000022">
    <property type="entry name" value="Ribosomal RNA small subunit methyltransferase B"/>
    <property type="match status" value="1"/>
</dbReference>
<dbReference type="GO" id="GO:0005829">
    <property type="term" value="C:cytosol"/>
    <property type="evidence" value="ECO:0007669"/>
    <property type="project" value="TreeGrafter"/>
</dbReference>
<dbReference type="InterPro" id="IPR001678">
    <property type="entry name" value="MeTrfase_RsmB-F_NOP2_dom"/>
</dbReference>
<evidence type="ECO:0000256" key="10">
    <source>
        <dbReference type="ARBA" id="ARBA00022884"/>
    </source>
</evidence>
<feature type="binding site" evidence="14">
    <location>
        <begin position="249"/>
        <end position="255"/>
    </location>
    <ligand>
        <name>S-adenosyl-L-methionine</name>
        <dbReference type="ChEBI" id="CHEBI:59789"/>
    </ligand>
</feature>
<dbReference type="GO" id="GO:0003723">
    <property type="term" value="F:RNA binding"/>
    <property type="evidence" value="ECO:0007669"/>
    <property type="project" value="UniProtKB-UniRule"/>
</dbReference>
<keyword evidence="7 14" id="KW-0489">Methyltransferase</keyword>
<name>A0A7T4R0R2_9GAMM</name>
<feature type="binding site" evidence="14">
    <location>
        <position position="318"/>
    </location>
    <ligand>
        <name>S-adenosyl-L-methionine</name>
        <dbReference type="ChEBI" id="CHEBI:59789"/>
    </ligand>
</feature>
<evidence type="ECO:0000256" key="14">
    <source>
        <dbReference type="PROSITE-ProRule" id="PRU01023"/>
    </source>
</evidence>
<evidence type="ECO:0000313" key="16">
    <source>
        <dbReference type="EMBL" id="QQD18309.1"/>
    </source>
</evidence>
<comment type="subcellular location">
    <subcellularLocation>
        <location evidence="2">Cytoplasm</location>
    </subcellularLocation>
</comment>
<dbReference type="Gene3D" id="3.40.50.150">
    <property type="entry name" value="Vaccinia Virus protein VP39"/>
    <property type="match status" value="1"/>
</dbReference>
<accession>A0A7T4R0R2</accession>
<evidence type="ECO:0000256" key="2">
    <source>
        <dbReference type="ARBA" id="ARBA00004496"/>
    </source>
</evidence>
<dbReference type="InterPro" id="IPR054728">
    <property type="entry name" value="RsmB-like_ferredoxin"/>
</dbReference>
<feature type="active site" description="Nucleophile" evidence="14">
    <location>
        <position position="371"/>
    </location>
</feature>
<feature type="domain" description="SAM-dependent MTase RsmB/NOP-type" evidence="15">
    <location>
        <begin position="159"/>
        <end position="429"/>
    </location>
</feature>
<dbReference type="KEGG" id="snan:I6N98_00070"/>
<keyword evidence="6" id="KW-0698">rRNA processing</keyword>
<keyword evidence="17" id="KW-1185">Reference proteome</keyword>
<evidence type="ECO:0000256" key="5">
    <source>
        <dbReference type="ARBA" id="ARBA00022490"/>
    </source>
</evidence>
<comment type="similarity">
    <text evidence="3 14">Belongs to the class I-like SAM-binding methyltransferase superfamily. RsmB/NOP family.</text>
</comment>
<dbReference type="InterPro" id="IPR004573">
    <property type="entry name" value="rRNA_ssu_MeTfrase_B"/>
</dbReference>
<dbReference type="PROSITE" id="PS51686">
    <property type="entry name" value="SAM_MT_RSMB_NOP"/>
    <property type="match status" value="1"/>
</dbReference>
<dbReference type="FunFam" id="3.30.70.1170:FF:000002">
    <property type="entry name" value="Ribosomal RNA small subunit methyltransferase B"/>
    <property type="match status" value="1"/>
</dbReference>